<evidence type="ECO:0000256" key="4">
    <source>
        <dbReference type="ARBA" id="ARBA00022741"/>
    </source>
</evidence>
<keyword evidence="17" id="KW-1185">Reference proteome</keyword>
<dbReference type="PANTHER" id="PTHR43884:SF12">
    <property type="entry name" value="ISOVALERYL-COA DEHYDROGENASE, MITOCHONDRIAL-RELATED"/>
    <property type="match status" value="1"/>
</dbReference>
<comment type="similarity">
    <text evidence="8">Belongs to the DszC flavin monooxygenase family.</text>
</comment>
<evidence type="ECO:0000313" key="16">
    <source>
        <dbReference type="EMBL" id="OCS84767.1"/>
    </source>
</evidence>
<dbReference type="GO" id="GO:0050660">
    <property type="term" value="F:flavin adenine dinucleotide binding"/>
    <property type="evidence" value="ECO:0007669"/>
    <property type="project" value="InterPro"/>
</dbReference>
<dbReference type="GO" id="GO:0005737">
    <property type="term" value="C:cytoplasm"/>
    <property type="evidence" value="ECO:0007669"/>
    <property type="project" value="UniProtKB-SubCell"/>
</dbReference>
<evidence type="ECO:0000256" key="8">
    <source>
        <dbReference type="ARBA" id="ARBA00034317"/>
    </source>
</evidence>
<evidence type="ECO:0000256" key="2">
    <source>
        <dbReference type="ARBA" id="ARBA00022630"/>
    </source>
</evidence>
<evidence type="ECO:0000256" key="3">
    <source>
        <dbReference type="ARBA" id="ARBA00022643"/>
    </source>
</evidence>
<evidence type="ECO:0000256" key="12">
    <source>
        <dbReference type="ARBA" id="ARBA00048445"/>
    </source>
</evidence>
<dbReference type="GO" id="GO:0008470">
    <property type="term" value="F:3-methylbutanoyl-CoA dehydrogenase activity"/>
    <property type="evidence" value="ECO:0007669"/>
    <property type="project" value="TreeGrafter"/>
</dbReference>
<organism evidence="16 17">
    <name type="scientific">Caryophanon tenue</name>
    <dbReference type="NCBI Taxonomy" id="33978"/>
    <lineage>
        <taxon>Bacteria</taxon>
        <taxon>Bacillati</taxon>
        <taxon>Bacillota</taxon>
        <taxon>Bacilli</taxon>
        <taxon>Bacillales</taxon>
        <taxon>Caryophanaceae</taxon>
        <taxon>Caryophanon</taxon>
    </lineage>
</organism>
<dbReference type="InterPro" id="IPR013107">
    <property type="entry name" value="Acyl-CoA_DH_C"/>
</dbReference>
<feature type="domain" description="Acyl-CoA oxidase/dehydrogenase middle" evidence="14">
    <location>
        <begin position="120"/>
        <end position="197"/>
    </location>
</feature>
<comment type="catalytic activity">
    <reaction evidence="12">
        <text>dibenzothiophene 5-oxide + FMNH2 + O2 = dibenzothiophene 5,5-dioxide + FMN + H2O + H(+)</text>
        <dbReference type="Rhea" id="RHEA:49080"/>
        <dbReference type="ChEBI" id="CHEBI:15377"/>
        <dbReference type="ChEBI" id="CHEBI:15378"/>
        <dbReference type="ChEBI" id="CHEBI:15379"/>
        <dbReference type="ChEBI" id="CHEBI:23683"/>
        <dbReference type="ChEBI" id="CHEBI:57618"/>
        <dbReference type="ChEBI" id="CHEBI:58210"/>
        <dbReference type="ChEBI" id="CHEBI:90356"/>
    </reaction>
</comment>
<evidence type="ECO:0000259" key="15">
    <source>
        <dbReference type="Pfam" id="PF08028"/>
    </source>
</evidence>
<evidence type="ECO:0000256" key="13">
    <source>
        <dbReference type="ARBA" id="ARBA00049456"/>
    </source>
</evidence>
<gene>
    <name evidence="16" type="ORF">A6M13_04085</name>
</gene>
<sequence>MMIHTAAIDEAVEQLITTFAKTAAKRDKQGGTAYEERQLLRQSGLLYLFQDGDIPWQTVLRITRQLATVDSSLAHLFGYHYLCIATIELYGTQAHYERAITQGTQHQHFYGNAFNPLDTHVTATKQADGQWLLQGTKYFCSGASDADCLLVSAQKKDGSGLLMAVIPANRAGVHIHNDWDSFGQRQTDSGAVTFNDVSILPHECLALHTEEQHYFSTCRTHIAQTILLHVLLGTAEGAFQEAKSYTKTSARPWVTAHVNDATEDPYILQHYGTFFAKLQAADALLERAVQTLVTTLHKKHHVTEEDRGICSVAIATAKVQVVETTLHITSTMFQVMGARATNAQYNFDRFWRNVRTHTLHDPIDYKLRDLGQYALNDRYPTISSYS</sequence>
<dbReference type="OrthoDB" id="571684at2"/>
<feature type="domain" description="Acyl-CoA dehydrogenase C-terminal" evidence="15">
    <location>
        <begin position="230"/>
        <end position="361"/>
    </location>
</feature>
<dbReference type="InterPro" id="IPR037069">
    <property type="entry name" value="AcylCoA_DH/ox_N_sf"/>
</dbReference>
<dbReference type="Gene3D" id="1.10.540.10">
    <property type="entry name" value="Acyl-CoA dehydrogenase/oxidase, N-terminal domain"/>
    <property type="match status" value="1"/>
</dbReference>
<reference evidence="16 17" key="1">
    <citation type="submission" date="2016-07" db="EMBL/GenBank/DDBJ databases">
        <title>Caryophanon tenue genome sequencing.</title>
        <authorList>
            <person name="Verma A."/>
            <person name="Pal Y."/>
            <person name="Krishnamurthi S."/>
        </authorList>
    </citation>
    <scope>NUCLEOTIDE SEQUENCE [LARGE SCALE GENOMIC DNA]</scope>
    <source>
        <strain evidence="16 17">DSM 14152</strain>
    </source>
</reference>
<protein>
    <recommendedName>
        <fullName evidence="10">Dibenzothiophene monooxygenase</fullName>
        <ecNumber evidence="9">1.14.14.21</ecNumber>
    </recommendedName>
</protein>
<accession>A0A1C0YC62</accession>
<dbReference type="InterPro" id="IPR009100">
    <property type="entry name" value="AcylCoA_DH/oxidase_NM_dom_sf"/>
</dbReference>
<dbReference type="Gene3D" id="1.20.140.10">
    <property type="entry name" value="Butyryl-CoA Dehydrogenase, subunit A, domain 3"/>
    <property type="match status" value="1"/>
</dbReference>
<evidence type="ECO:0000259" key="14">
    <source>
        <dbReference type="Pfam" id="PF02770"/>
    </source>
</evidence>
<dbReference type="EMBL" id="MASJ01000023">
    <property type="protein sequence ID" value="OCS84767.1"/>
    <property type="molecule type" value="Genomic_DNA"/>
</dbReference>
<dbReference type="InterPro" id="IPR046373">
    <property type="entry name" value="Acyl-CoA_Oxase/DH_mid-dom_sf"/>
</dbReference>
<evidence type="ECO:0000256" key="10">
    <source>
        <dbReference type="ARBA" id="ARBA00034345"/>
    </source>
</evidence>
<evidence type="ECO:0000313" key="17">
    <source>
        <dbReference type="Proteomes" id="UP000093199"/>
    </source>
</evidence>
<evidence type="ECO:0000256" key="7">
    <source>
        <dbReference type="ARBA" id="ARBA00034307"/>
    </source>
</evidence>
<dbReference type="AlphaFoldDB" id="A0A1C0YC62"/>
<comment type="catalytic activity">
    <reaction evidence="11">
        <text>dibenzothiophene + FMNH2 + O2 = dibenzothiophene 5-oxide + FMN + H2O + H(+)</text>
        <dbReference type="Rhea" id="RHEA:49076"/>
        <dbReference type="ChEBI" id="CHEBI:15377"/>
        <dbReference type="ChEBI" id="CHEBI:15378"/>
        <dbReference type="ChEBI" id="CHEBI:15379"/>
        <dbReference type="ChEBI" id="CHEBI:23681"/>
        <dbReference type="ChEBI" id="CHEBI:23683"/>
        <dbReference type="ChEBI" id="CHEBI:57618"/>
        <dbReference type="ChEBI" id="CHEBI:58210"/>
    </reaction>
</comment>
<proteinExistence type="inferred from homology"/>
<dbReference type="GO" id="GO:0004497">
    <property type="term" value="F:monooxygenase activity"/>
    <property type="evidence" value="ECO:0007669"/>
    <property type="project" value="UniProtKB-KW"/>
</dbReference>
<dbReference type="GO" id="GO:0006552">
    <property type="term" value="P:L-leucine catabolic process"/>
    <property type="evidence" value="ECO:0007669"/>
    <property type="project" value="TreeGrafter"/>
</dbReference>
<name>A0A1C0YC62_9BACL</name>
<evidence type="ECO:0000256" key="6">
    <source>
        <dbReference type="ARBA" id="ARBA00023033"/>
    </source>
</evidence>
<dbReference type="InterPro" id="IPR036250">
    <property type="entry name" value="AcylCo_DH-like_C"/>
</dbReference>
<evidence type="ECO:0000256" key="9">
    <source>
        <dbReference type="ARBA" id="ARBA00034328"/>
    </source>
</evidence>
<comment type="pathway">
    <text evidence="7">Sulfur metabolism; dibenzothiophene degradation.</text>
</comment>
<comment type="catalytic activity">
    <reaction evidence="13">
        <text>dibenzothiophene + 2 FMNH2 + 2 O2 = dibenzothiophene 5,5-dioxide + 2 FMN + 2 H2O + 2 H(+)</text>
        <dbReference type="Rhea" id="RHEA:49072"/>
        <dbReference type="ChEBI" id="CHEBI:15377"/>
        <dbReference type="ChEBI" id="CHEBI:15378"/>
        <dbReference type="ChEBI" id="CHEBI:15379"/>
        <dbReference type="ChEBI" id="CHEBI:23681"/>
        <dbReference type="ChEBI" id="CHEBI:57618"/>
        <dbReference type="ChEBI" id="CHEBI:58210"/>
        <dbReference type="ChEBI" id="CHEBI:90356"/>
        <dbReference type="EC" id="1.14.14.21"/>
    </reaction>
</comment>
<keyword evidence="3" id="KW-0288">FMN</keyword>
<keyword evidence="2" id="KW-0285">Flavoprotein</keyword>
<comment type="caution">
    <text evidence="16">The sequence shown here is derived from an EMBL/GenBank/DDBJ whole genome shotgun (WGS) entry which is preliminary data.</text>
</comment>
<dbReference type="SUPFAM" id="SSF56645">
    <property type="entry name" value="Acyl-CoA dehydrogenase NM domain-like"/>
    <property type="match status" value="1"/>
</dbReference>
<comment type="subcellular location">
    <subcellularLocation>
        <location evidence="1">Cytoplasm</location>
    </subcellularLocation>
</comment>
<keyword evidence="4" id="KW-0547">Nucleotide-binding</keyword>
<dbReference type="Gene3D" id="2.40.110.10">
    <property type="entry name" value="Butyryl-CoA Dehydrogenase, subunit A, domain 2"/>
    <property type="match status" value="1"/>
</dbReference>
<keyword evidence="6 16" id="KW-0503">Monooxygenase</keyword>
<evidence type="ECO:0000256" key="11">
    <source>
        <dbReference type="ARBA" id="ARBA00047859"/>
    </source>
</evidence>
<evidence type="ECO:0000256" key="5">
    <source>
        <dbReference type="ARBA" id="ARBA00023002"/>
    </source>
</evidence>
<dbReference type="SUPFAM" id="SSF47203">
    <property type="entry name" value="Acyl-CoA dehydrogenase C-terminal domain-like"/>
    <property type="match status" value="1"/>
</dbReference>
<dbReference type="EC" id="1.14.14.21" evidence="9"/>
<dbReference type="STRING" id="33978.A6M13_04085"/>
<dbReference type="InterPro" id="IPR006091">
    <property type="entry name" value="Acyl-CoA_Oxase/DH_mid-dom"/>
</dbReference>
<dbReference type="Pfam" id="PF02770">
    <property type="entry name" value="Acyl-CoA_dh_M"/>
    <property type="match status" value="1"/>
</dbReference>
<dbReference type="PANTHER" id="PTHR43884">
    <property type="entry name" value="ACYL-COA DEHYDROGENASE"/>
    <property type="match status" value="1"/>
</dbReference>
<dbReference type="Proteomes" id="UP000093199">
    <property type="component" value="Unassembled WGS sequence"/>
</dbReference>
<keyword evidence="5" id="KW-0560">Oxidoreductase</keyword>
<dbReference type="RefSeq" id="WP_066546173.1">
    <property type="nucleotide sequence ID" value="NZ_MASJ01000023.1"/>
</dbReference>
<evidence type="ECO:0000256" key="1">
    <source>
        <dbReference type="ARBA" id="ARBA00004496"/>
    </source>
</evidence>
<dbReference type="Pfam" id="PF08028">
    <property type="entry name" value="Acyl-CoA_dh_2"/>
    <property type="match status" value="1"/>
</dbReference>